<dbReference type="Proteomes" id="UP001232750">
    <property type="component" value="Unassembled WGS sequence"/>
</dbReference>
<proteinExistence type="predicted"/>
<evidence type="ECO:0000256" key="2">
    <source>
        <dbReference type="SAM" id="MobiDB-lite"/>
    </source>
</evidence>
<name>A0ABT7DMF2_9ACTN</name>
<feature type="region of interest" description="Disordered" evidence="2">
    <location>
        <begin position="206"/>
        <end position="226"/>
    </location>
</feature>
<keyword evidence="5" id="KW-1185">Reference proteome</keyword>
<comment type="caution">
    <text evidence="4">The sequence shown here is derived from an EMBL/GenBank/DDBJ whole genome shotgun (WGS) entry which is preliminary data.</text>
</comment>
<dbReference type="Gene3D" id="2.60.40.4270">
    <property type="entry name" value="Listeria-Bacteroides repeat domain"/>
    <property type="match status" value="1"/>
</dbReference>
<protein>
    <submittedName>
        <fullName evidence="4">S-layer homology domain-containing protein</fullName>
    </submittedName>
</protein>
<feature type="domain" description="SLH" evidence="3">
    <location>
        <begin position="840"/>
        <end position="904"/>
    </location>
</feature>
<gene>
    <name evidence="4" type="ORF">QNJ86_06435</name>
</gene>
<dbReference type="NCBIfam" id="TIGR02543">
    <property type="entry name" value="List_Bact_rpt"/>
    <property type="match status" value="1"/>
</dbReference>
<dbReference type="PROSITE" id="PS51272">
    <property type="entry name" value="SLH"/>
    <property type="match status" value="3"/>
</dbReference>
<feature type="domain" description="SLH" evidence="3">
    <location>
        <begin position="907"/>
        <end position="966"/>
    </location>
</feature>
<evidence type="ECO:0000313" key="4">
    <source>
        <dbReference type="EMBL" id="MDJ1650432.1"/>
    </source>
</evidence>
<evidence type="ECO:0000256" key="1">
    <source>
        <dbReference type="ARBA" id="ARBA00004196"/>
    </source>
</evidence>
<accession>A0ABT7DMF2</accession>
<feature type="domain" description="SLH" evidence="3">
    <location>
        <begin position="780"/>
        <end position="839"/>
    </location>
</feature>
<dbReference type="Pfam" id="PF09479">
    <property type="entry name" value="Flg_new"/>
    <property type="match status" value="1"/>
</dbReference>
<dbReference type="Pfam" id="PF00395">
    <property type="entry name" value="SLH"/>
    <property type="match status" value="3"/>
</dbReference>
<evidence type="ECO:0000313" key="5">
    <source>
        <dbReference type="Proteomes" id="UP001232750"/>
    </source>
</evidence>
<sequence>MIGGTGYASLGEAIDKAENGATISLQADIALSETITTTKNLTIDLNKYAIASTDCRAIRVNGGTLTLTGQGTVSANKGGEDSKFASGSSVILVSGDDSVAKLVVGSDVTISSEHCYGVTLIGENNKQVLELSGTISVAGEATAISGNGLAKYKETEINIYNGAVVESKKDVSIYHPQKGALNISGGRIEGTTALEAKSGTIAITGDPTFTSNHKGEPTHKANSNGTSTQGYAIAVVDNSAYKGNTSVTIEGGTYTGLVAIAEDNTVDAKKAGKISITGGTFTSDPSDYIAENCAAYQSDGKSVVANANEVYFGETKPSMVGSVQGATIDTPLSGTVDPATYVMDNSEEGSTEFNIVRDFGTLFSQIEGTTQYKVAGDKELAFAHLDFTNLDGAKSYAIMQKNPALNYAYGANAFSDNTKMGVYKGETLLKEGLDFLVSSQSGDITISIVEVADGTTSSTLDADTFKKHTGTATYKNEVSFVKKATDNEVTVNDGTTAEVTIDSSSIPQTNGGENKPTIKIDAVAEDENTGNPVENVTKAVITLPEATINALVDAGTSKVEAVVLKTNAANVSLSGKALEEIAKEVKSGSSAIVNVSKVDKASIDASAPSAGAKFGAIEVTIVTGDAADPTPVPIEGLTEKPIQFSFNIGTGARNPKMFYVEGNDALSDAGVETIKYDRITGIITGSTTHLSTFVAAEKKTSVPGTGGVTATYKLSFNTNGGSSIDAVSKTSGTTVDLAEFVPTREGYTFEGWYSDEALSTKVTSVKLTADTTVYAKWTETVLPFVDVEKDNIFFDDIAFVFSKGMIVGTSDTTFAPKETLTRGMLVTILHRLEGEVAPEAASTFSDVEAGMWYSNAIAWAAENGVVNGYDDTNTFGPNDPVTREQMAAILYNYSSFKGYDVTGSANLSQFGDAESVSDWAANVMAWANAEQLIRGTDDGNLVPQGSTLREQAAAILHRFSDAYEIA</sequence>
<comment type="subcellular location">
    <subcellularLocation>
        <location evidence="1">Cell envelope</location>
    </subcellularLocation>
</comment>
<dbReference type="EMBL" id="JASJEU010000012">
    <property type="protein sequence ID" value="MDJ1650432.1"/>
    <property type="molecule type" value="Genomic_DNA"/>
</dbReference>
<dbReference type="InterPro" id="IPR013378">
    <property type="entry name" value="InlB-like_B-rpt"/>
</dbReference>
<organism evidence="4 5">
    <name type="scientific">Gordonibacter faecis</name>
    <dbReference type="NCBI Taxonomy" id="3047475"/>
    <lineage>
        <taxon>Bacteria</taxon>
        <taxon>Bacillati</taxon>
        <taxon>Actinomycetota</taxon>
        <taxon>Coriobacteriia</taxon>
        <taxon>Eggerthellales</taxon>
        <taxon>Eggerthellaceae</taxon>
        <taxon>Gordonibacter</taxon>
    </lineage>
</organism>
<dbReference type="RefSeq" id="WP_283831780.1">
    <property type="nucleotide sequence ID" value="NZ_JASJEU010000012.1"/>
</dbReference>
<dbReference type="InterPro" id="IPR001119">
    <property type="entry name" value="SLH_dom"/>
</dbReference>
<evidence type="ECO:0000259" key="3">
    <source>
        <dbReference type="PROSITE" id="PS51272"/>
    </source>
</evidence>
<dbReference type="InterPro" id="IPR042229">
    <property type="entry name" value="Listeria/Bacterioides_rpt_sf"/>
</dbReference>
<reference evidence="4 5" key="1">
    <citation type="submission" date="2023-05" db="EMBL/GenBank/DDBJ databases">
        <title>Gordonibacter KGMB12511T sp. nov., isolated from faeces of healthy Korean.</title>
        <authorList>
            <person name="Kim H.S."/>
            <person name="Kim J.-S."/>
            <person name="Suh M.K."/>
            <person name="Eom M.K."/>
            <person name="Do H.E."/>
            <person name="Lee J.-S."/>
        </authorList>
    </citation>
    <scope>NUCLEOTIDE SEQUENCE [LARGE SCALE GENOMIC DNA]</scope>
    <source>
        <strain evidence="4 5">KGMB12511</strain>
    </source>
</reference>